<dbReference type="OrthoDB" id="9816215at2"/>
<dbReference type="InterPro" id="IPR028082">
    <property type="entry name" value="Peripla_BP_I"/>
</dbReference>
<dbReference type="PROSITE" id="PS50932">
    <property type="entry name" value="HTH_LACI_2"/>
    <property type="match status" value="1"/>
</dbReference>
<keyword evidence="1" id="KW-0805">Transcription regulation</keyword>
<evidence type="ECO:0000256" key="2">
    <source>
        <dbReference type="ARBA" id="ARBA00023125"/>
    </source>
</evidence>
<dbReference type="SUPFAM" id="SSF53822">
    <property type="entry name" value="Periplasmic binding protein-like I"/>
    <property type="match status" value="1"/>
</dbReference>
<keyword evidence="2" id="KW-0238">DNA-binding</keyword>
<dbReference type="GO" id="GO:0003700">
    <property type="term" value="F:DNA-binding transcription factor activity"/>
    <property type="evidence" value="ECO:0007669"/>
    <property type="project" value="TreeGrafter"/>
</dbReference>
<accession>A0A4R0JP24</accession>
<evidence type="ECO:0000256" key="3">
    <source>
        <dbReference type="ARBA" id="ARBA00023163"/>
    </source>
</evidence>
<dbReference type="SUPFAM" id="SSF47413">
    <property type="entry name" value="lambda repressor-like DNA-binding domains"/>
    <property type="match status" value="1"/>
</dbReference>
<dbReference type="Proteomes" id="UP000293342">
    <property type="component" value="Unassembled WGS sequence"/>
</dbReference>
<dbReference type="SMART" id="SM00354">
    <property type="entry name" value="HTH_LACI"/>
    <property type="match status" value="1"/>
</dbReference>
<dbReference type="CDD" id="cd06267">
    <property type="entry name" value="PBP1_LacI_sugar_binding-like"/>
    <property type="match status" value="1"/>
</dbReference>
<proteinExistence type="predicted"/>
<dbReference type="InterPro" id="IPR046335">
    <property type="entry name" value="LacI/GalR-like_sensor"/>
</dbReference>
<dbReference type="EMBL" id="SJKD01000004">
    <property type="protein sequence ID" value="TCC49011.1"/>
    <property type="molecule type" value="Genomic_DNA"/>
</dbReference>
<dbReference type="Gene3D" id="1.10.260.40">
    <property type="entry name" value="lambda repressor-like DNA-binding domains"/>
    <property type="match status" value="1"/>
</dbReference>
<evidence type="ECO:0000259" key="5">
    <source>
        <dbReference type="PROSITE" id="PS50932"/>
    </source>
</evidence>
<dbReference type="PANTHER" id="PTHR30146:SF109">
    <property type="entry name" value="HTH-TYPE TRANSCRIPTIONAL REGULATOR GALS"/>
    <property type="match status" value="1"/>
</dbReference>
<dbReference type="InterPro" id="IPR010982">
    <property type="entry name" value="Lambda_DNA-bd_dom_sf"/>
</dbReference>
<dbReference type="CDD" id="cd01392">
    <property type="entry name" value="HTH_LacI"/>
    <property type="match status" value="1"/>
</dbReference>
<evidence type="ECO:0000256" key="4">
    <source>
        <dbReference type="SAM" id="MobiDB-lite"/>
    </source>
</evidence>
<keyword evidence="3" id="KW-0804">Transcription</keyword>
<dbReference type="RefSeq" id="WP_131515251.1">
    <property type="nucleotide sequence ID" value="NZ_SJKD01000004.1"/>
</dbReference>
<sequence length="365" mass="39331">MSSDRVTIRQIAEMSEVSVSTVSNVLNGRTLRMSAETLERVRGVISTLRYRPSSIARGLVTGRTATIGLVVAEIETALFFSAVGALETAARDAGYNLIVCHARGSRDEAEVVTVLRTKGVDGIIFIANSEAVDNTHLSDLPAAGILAVVINRRRPGPEFGRVSWDDRAGVSGAVEHLHDLGHRRIAFLRGPRSRDSTRERAAGYRRGLKKAGLPYQEDYVRHADYTADPLTWERAAGELLDLDPAPTAVIASDDSVAAVVIRTAQRRGLSVPRDLAVVGIDDQMFAALLNPPLTTIRLPVKEAAERALKMLVDTIAGQSMRAVRLDTELVVRDSSSPEPPHHRQSAGCLPSGKVAGPSSPGRKET</sequence>
<evidence type="ECO:0000313" key="6">
    <source>
        <dbReference type="EMBL" id="TCC49011.1"/>
    </source>
</evidence>
<protein>
    <submittedName>
        <fullName evidence="6">LacI family transcriptional regulator</fullName>
    </submittedName>
</protein>
<evidence type="ECO:0000313" key="7">
    <source>
        <dbReference type="Proteomes" id="UP000293342"/>
    </source>
</evidence>
<feature type="region of interest" description="Disordered" evidence="4">
    <location>
        <begin position="332"/>
        <end position="365"/>
    </location>
</feature>
<dbReference type="Pfam" id="PF13377">
    <property type="entry name" value="Peripla_BP_3"/>
    <property type="match status" value="1"/>
</dbReference>
<gene>
    <name evidence="6" type="ORF">E0H75_20895</name>
</gene>
<name>A0A4R0JP24_9ACTN</name>
<reference evidence="6 7" key="1">
    <citation type="submission" date="2019-02" db="EMBL/GenBank/DDBJ databases">
        <title>Kribbella capetownensis sp. nov. and Kribbella speibonae sp. nov., isolated from soil.</title>
        <authorList>
            <person name="Curtis S.M."/>
            <person name="Norton I."/>
            <person name="Everest G.J."/>
            <person name="Meyers P.R."/>
        </authorList>
    </citation>
    <scope>NUCLEOTIDE SEQUENCE [LARGE SCALE GENOMIC DNA]</scope>
    <source>
        <strain evidence="6 7">YM53</strain>
    </source>
</reference>
<dbReference type="PANTHER" id="PTHR30146">
    <property type="entry name" value="LACI-RELATED TRANSCRIPTIONAL REPRESSOR"/>
    <property type="match status" value="1"/>
</dbReference>
<dbReference type="Pfam" id="PF00356">
    <property type="entry name" value="LacI"/>
    <property type="match status" value="1"/>
</dbReference>
<dbReference type="AlphaFoldDB" id="A0A4R0JP24"/>
<keyword evidence="7" id="KW-1185">Reference proteome</keyword>
<dbReference type="GO" id="GO:0000976">
    <property type="term" value="F:transcription cis-regulatory region binding"/>
    <property type="evidence" value="ECO:0007669"/>
    <property type="project" value="TreeGrafter"/>
</dbReference>
<feature type="domain" description="HTH lacI-type" evidence="5">
    <location>
        <begin position="6"/>
        <end position="61"/>
    </location>
</feature>
<comment type="caution">
    <text evidence="6">The sequence shown here is derived from an EMBL/GenBank/DDBJ whole genome shotgun (WGS) entry which is preliminary data.</text>
</comment>
<dbReference type="InterPro" id="IPR000843">
    <property type="entry name" value="HTH_LacI"/>
</dbReference>
<evidence type="ECO:0000256" key="1">
    <source>
        <dbReference type="ARBA" id="ARBA00023015"/>
    </source>
</evidence>
<organism evidence="6 7">
    <name type="scientific">Kribbella capetownensis</name>
    <dbReference type="NCBI Taxonomy" id="1572659"/>
    <lineage>
        <taxon>Bacteria</taxon>
        <taxon>Bacillati</taxon>
        <taxon>Actinomycetota</taxon>
        <taxon>Actinomycetes</taxon>
        <taxon>Propionibacteriales</taxon>
        <taxon>Kribbellaceae</taxon>
        <taxon>Kribbella</taxon>
    </lineage>
</organism>
<dbReference type="Gene3D" id="3.40.50.2300">
    <property type="match status" value="2"/>
</dbReference>